<dbReference type="GO" id="GO:0004565">
    <property type="term" value="F:beta-galactosidase activity"/>
    <property type="evidence" value="ECO:0007669"/>
    <property type="project" value="UniProtKB-EC"/>
</dbReference>
<dbReference type="InterPro" id="IPR031330">
    <property type="entry name" value="Gly_Hdrlase_35_cat"/>
</dbReference>
<name>A0A7Z0DAF2_9ACTN</name>
<evidence type="ECO:0000256" key="4">
    <source>
        <dbReference type="PIRSR" id="PIRSR006336-1"/>
    </source>
</evidence>
<reference evidence="10 11" key="1">
    <citation type="submission" date="2020-07" db="EMBL/GenBank/DDBJ databases">
        <title>Sequencing the genomes of 1000 actinobacteria strains.</title>
        <authorList>
            <person name="Klenk H.-P."/>
        </authorList>
    </citation>
    <scope>NUCLEOTIDE SEQUENCE [LARGE SCALE GENOMIC DNA]</scope>
    <source>
        <strain evidence="10 11">DSM 103164</strain>
    </source>
</reference>
<dbReference type="AlphaFoldDB" id="A0A7Z0DAF2"/>
<feature type="domain" description="Beta-galactosidase galactose-binding" evidence="9">
    <location>
        <begin position="519"/>
        <end position="577"/>
    </location>
</feature>
<dbReference type="PRINTS" id="PR00742">
    <property type="entry name" value="GLHYDRLASE35"/>
</dbReference>
<keyword evidence="11" id="KW-1185">Reference proteome</keyword>
<dbReference type="InterPro" id="IPR048913">
    <property type="entry name" value="BetaGal_gal-bd"/>
</dbReference>
<organism evidence="10 11">
    <name type="scientific">Naumannella cuiyingiana</name>
    <dbReference type="NCBI Taxonomy" id="1347891"/>
    <lineage>
        <taxon>Bacteria</taxon>
        <taxon>Bacillati</taxon>
        <taxon>Actinomycetota</taxon>
        <taxon>Actinomycetes</taxon>
        <taxon>Propionibacteriales</taxon>
        <taxon>Propionibacteriaceae</taxon>
        <taxon>Naumannella</taxon>
    </lineage>
</organism>
<proteinExistence type="inferred from homology"/>
<evidence type="ECO:0000256" key="3">
    <source>
        <dbReference type="ARBA" id="ARBA00023295"/>
    </source>
</evidence>
<dbReference type="InterPro" id="IPR008979">
    <property type="entry name" value="Galactose-bd-like_sf"/>
</dbReference>
<dbReference type="EMBL" id="JACBZS010000001">
    <property type="protein sequence ID" value="NYI71897.1"/>
    <property type="molecule type" value="Genomic_DNA"/>
</dbReference>
<dbReference type="Gene3D" id="2.60.120.260">
    <property type="entry name" value="Galactose-binding domain-like"/>
    <property type="match status" value="2"/>
</dbReference>
<dbReference type="RefSeq" id="WP_343045949.1">
    <property type="nucleotide sequence ID" value="NZ_JACBZS010000001.1"/>
</dbReference>
<dbReference type="InterPro" id="IPR001944">
    <property type="entry name" value="Glycoside_Hdrlase_35"/>
</dbReference>
<dbReference type="Gene3D" id="3.20.20.80">
    <property type="entry name" value="Glycosidases"/>
    <property type="match status" value="1"/>
</dbReference>
<dbReference type="Pfam" id="PF21467">
    <property type="entry name" value="BetaGal_gal-bd"/>
    <property type="match status" value="1"/>
</dbReference>
<evidence type="ECO:0000256" key="5">
    <source>
        <dbReference type="RuleBase" id="RU000675"/>
    </source>
</evidence>
<evidence type="ECO:0000256" key="2">
    <source>
        <dbReference type="ARBA" id="ARBA00022801"/>
    </source>
</evidence>
<feature type="domain" description="Glycoside hydrolase 35 catalytic" evidence="7">
    <location>
        <begin position="12"/>
        <end position="337"/>
    </location>
</feature>
<dbReference type="SUPFAM" id="SSF51445">
    <property type="entry name" value="(Trans)glycosidases"/>
    <property type="match status" value="1"/>
</dbReference>
<evidence type="ECO:0000256" key="6">
    <source>
        <dbReference type="RuleBase" id="RU003679"/>
    </source>
</evidence>
<dbReference type="PANTHER" id="PTHR23421">
    <property type="entry name" value="BETA-GALACTOSIDASE RELATED"/>
    <property type="match status" value="1"/>
</dbReference>
<dbReference type="GO" id="GO:0005975">
    <property type="term" value="P:carbohydrate metabolic process"/>
    <property type="evidence" value="ECO:0007669"/>
    <property type="project" value="InterPro"/>
</dbReference>
<dbReference type="InterPro" id="IPR026283">
    <property type="entry name" value="B-gal_1-like"/>
</dbReference>
<comment type="caution">
    <text evidence="10">The sequence shown here is derived from an EMBL/GenBank/DDBJ whole genome shotgun (WGS) entry which is preliminary data.</text>
</comment>
<protein>
    <recommendedName>
        <fullName evidence="5">Beta-galactosidase</fullName>
        <ecNumber evidence="5">3.2.1.23</ecNumber>
    </recommendedName>
</protein>
<dbReference type="Pfam" id="PF21317">
    <property type="entry name" value="BetaGal_ABD_1"/>
    <property type="match status" value="1"/>
</dbReference>
<dbReference type="InterPro" id="IPR048912">
    <property type="entry name" value="BetaGal1-like_ABD1"/>
</dbReference>
<dbReference type="Proteomes" id="UP000527616">
    <property type="component" value="Unassembled WGS sequence"/>
</dbReference>
<gene>
    <name evidence="10" type="ORF">GGQ54_002457</name>
</gene>
<dbReference type="PROSITE" id="PS01182">
    <property type="entry name" value="GLYCOSYL_HYDROL_F35"/>
    <property type="match status" value="1"/>
</dbReference>
<evidence type="ECO:0000313" key="10">
    <source>
        <dbReference type="EMBL" id="NYI71897.1"/>
    </source>
</evidence>
<comment type="similarity">
    <text evidence="1 6">Belongs to the glycosyl hydrolase 35 family.</text>
</comment>
<dbReference type="EC" id="3.2.1.23" evidence="5"/>
<feature type="active site" description="Nucleophile" evidence="4">
    <location>
        <position position="235"/>
    </location>
</feature>
<dbReference type="PIRSF" id="PIRSF006336">
    <property type="entry name" value="B-gal"/>
    <property type="match status" value="1"/>
</dbReference>
<keyword evidence="2 5" id="KW-0378">Hydrolase</keyword>
<comment type="catalytic activity">
    <reaction evidence="5">
        <text>Hydrolysis of terminal non-reducing beta-D-galactose residues in beta-D-galactosides.</text>
        <dbReference type="EC" id="3.2.1.23"/>
    </reaction>
</comment>
<accession>A0A7Z0DAF2</accession>
<keyword evidence="3 5" id="KW-0326">Glycosidase</keyword>
<evidence type="ECO:0000256" key="1">
    <source>
        <dbReference type="ARBA" id="ARBA00009809"/>
    </source>
</evidence>
<dbReference type="InterPro" id="IPR017853">
    <property type="entry name" value="GH"/>
</dbReference>
<dbReference type="InterPro" id="IPR019801">
    <property type="entry name" value="Glyco_hydro_35_CS"/>
</dbReference>
<evidence type="ECO:0000313" key="11">
    <source>
        <dbReference type="Proteomes" id="UP000527616"/>
    </source>
</evidence>
<evidence type="ECO:0000259" key="7">
    <source>
        <dbReference type="Pfam" id="PF01301"/>
    </source>
</evidence>
<dbReference type="SUPFAM" id="SSF49785">
    <property type="entry name" value="Galactose-binding domain-like"/>
    <property type="match status" value="1"/>
</dbReference>
<evidence type="ECO:0000259" key="8">
    <source>
        <dbReference type="Pfam" id="PF21317"/>
    </source>
</evidence>
<feature type="active site" description="Proton donor" evidence="4">
    <location>
        <position position="159"/>
    </location>
</feature>
<sequence length="600" mass="64911">MAALLTWSDGRLLRAGVPHRILAGAIHYFRVHPDQWADRLARLRAMGANTVDTYLAWNFHQPRETEPPDFTGWRDVSRFVELAAGLGLDVIMRPGPYICAEWDNGGLPAWLTGRDLIPRTADPRWTAPIEEWFDDALPRLTGLQAAAGGPIVAWQAENEYGSYGDDADYLRWNVRALAERGVTELIFTADGGEDYFLDGGALPGVLAAATFGSRAAESLEVWRRRRPGEPMINIEFWDGWFDHWGERHTTRPGSDVAAEIGTTLDAGGLDGGGSVCLYMGHGGTNFGLWAGANTGPGPAGELPERIQPTATSYDYDAPIAEDGSLTEKFHAVRAVFGAYAELPPVPDRLAATPRRLAPTELPTRPGPGLLDWARAGDPLPGIAPRPFTDLGIDQGLVLYSARPVLSAGDQVLRLRDLHDRAQVWLDGVPLGVLDELTGAEGLPFTGTGERGRVDVLVENRGRINYGPRSFEDKGILGGVLITGRYAFGWQHRPLPLPELGEPELDSIMSGAIAAGAGSPGWARAELIIDEPADCWLAFPGFGRGFVWLNGFLLGRYDAAGPQRNLYCPAPLLRAGANTVTALDLERRGASIAVEDAPRLG</sequence>
<feature type="domain" description="Beta-galactosidase 1-like first all-beta" evidence="8">
    <location>
        <begin position="384"/>
        <end position="494"/>
    </location>
</feature>
<evidence type="ECO:0000259" key="9">
    <source>
        <dbReference type="Pfam" id="PF21467"/>
    </source>
</evidence>
<dbReference type="Pfam" id="PF01301">
    <property type="entry name" value="Glyco_hydro_35"/>
    <property type="match status" value="1"/>
</dbReference>